<dbReference type="RefSeq" id="WP_160796335.1">
    <property type="nucleotide sequence ID" value="NZ_WSSB01000006.1"/>
</dbReference>
<keyword evidence="2" id="KW-0436">Ligase</keyword>
<dbReference type="Pfam" id="PF00120">
    <property type="entry name" value="Gln-synt_C"/>
    <property type="match status" value="1"/>
</dbReference>
<name>A0A845BS15_9NEIS</name>
<keyword evidence="9" id="KW-1185">Reference proteome</keyword>
<feature type="domain" description="GS catalytic" evidence="7">
    <location>
        <begin position="118"/>
        <end position="455"/>
    </location>
</feature>
<sequence>MDSTHSGSIEALKALIEVRGLKQIKVGLFDIDGAMVGKYMARDKFLAALDGGFGFCDVVFGWDLADKLYDNTRLTGWGKGYGDADIRLLPASWREMPLEDNMILVQGEVSGRLECLCPRGVLRRLLQRVAALGFSVKAGFEYEFLVADEDHAALQAKRYRDPRPLGSGAAGYSVLRNSVNTEFYRGLLTLCDEMNMPIEGLHEETGPGALEAALCCSEALAAADNAALFKTFAKVMAQKQGRMVSFMAKWNENHAGQGGHIHISLLHKDGSNAFFDPALPHGISQLQRHFIGGLQRHMRDITATAAPTINSFRRLVPGYWAPTQALWGVDNRTVALRAIPGSAKSQRVEYRLPGADANPYLALAGALAAGFAGIAAQTEPEAPISANGYQFEAPAHLQLPHTLRDAAQALRASAVARDWLGDDFVEHYAATREWEEREFQRYVTDWELQRYFEAI</sequence>
<dbReference type="EMBL" id="WSSB01000006">
    <property type="protein sequence ID" value="MXR36996.1"/>
    <property type="molecule type" value="Genomic_DNA"/>
</dbReference>
<dbReference type="PANTHER" id="PTHR43785:SF12">
    <property type="entry name" value="TYPE-1 GLUTAMINE SYNTHETASE 2"/>
    <property type="match status" value="1"/>
</dbReference>
<evidence type="ECO:0000256" key="4">
    <source>
        <dbReference type="ARBA" id="ARBA00022840"/>
    </source>
</evidence>
<dbReference type="AlphaFoldDB" id="A0A845BS15"/>
<evidence type="ECO:0000313" key="8">
    <source>
        <dbReference type="EMBL" id="MXR36996.1"/>
    </source>
</evidence>
<dbReference type="GO" id="GO:0005524">
    <property type="term" value="F:ATP binding"/>
    <property type="evidence" value="ECO:0007669"/>
    <property type="project" value="UniProtKB-KW"/>
</dbReference>
<evidence type="ECO:0000256" key="6">
    <source>
        <dbReference type="RuleBase" id="RU000384"/>
    </source>
</evidence>
<gene>
    <name evidence="8" type="ORF">GQF02_08430</name>
</gene>
<dbReference type="FunFam" id="3.30.590.10:FF:000005">
    <property type="entry name" value="Probable glutamine synthetase"/>
    <property type="match status" value="1"/>
</dbReference>
<dbReference type="InterPro" id="IPR014746">
    <property type="entry name" value="Gln_synth/guanido_kin_cat_dom"/>
</dbReference>
<keyword evidence="4" id="KW-0067">ATP-binding</keyword>
<comment type="similarity">
    <text evidence="1 5 6">Belongs to the glutamine synthetase family.</text>
</comment>
<dbReference type="Gene3D" id="3.30.590.10">
    <property type="entry name" value="Glutamine synthetase/guanido kinase, catalytic domain"/>
    <property type="match status" value="1"/>
</dbReference>
<reference evidence="8 9" key="1">
    <citation type="submission" date="2019-12" db="EMBL/GenBank/DDBJ databases">
        <title>Neisseriaceae gen. nov. sp. Genome sequencing and assembly.</title>
        <authorList>
            <person name="Liu Z."/>
            <person name="Li A."/>
        </authorList>
    </citation>
    <scope>NUCLEOTIDE SEQUENCE [LARGE SCALE GENOMIC DNA]</scope>
    <source>
        <strain evidence="8 9">B2N2-7</strain>
    </source>
</reference>
<accession>A0A845BS15</accession>
<dbReference type="GO" id="GO:0006576">
    <property type="term" value="P:biogenic amine metabolic process"/>
    <property type="evidence" value="ECO:0007669"/>
    <property type="project" value="UniProtKB-ARBA"/>
</dbReference>
<dbReference type="PROSITE" id="PS51987">
    <property type="entry name" value="GS_CATALYTIC"/>
    <property type="match status" value="1"/>
</dbReference>
<comment type="caution">
    <text evidence="8">The sequence shown here is derived from an EMBL/GenBank/DDBJ whole genome shotgun (WGS) entry which is preliminary data.</text>
</comment>
<dbReference type="InterPro" id="IPR008146">
    <property type="entry name" value="Gln_synth_cat_dom"/>
</dbReference>
<keyword evidence="3" id="KW-0547">Nucleotide-binding</keyword>
<evidence type="ECO:0000256" key="2">
    <source>
        <dbReference type="ARBA" id="ARBA00022598"/>
    </source>
</evidence>
<dbReference type="GO" id="GO:0004356">
    <property type="term" value="F:glutamine synthetase activity"/>
    <property type="evidence" value="ECO:0007669"/>
    <property type="project" value="InterPro"/>
</dbReference>
<evidence type="ECO:0000256" key="5">
    <source>
        <dbReference type="PROSITE-ProRule" id="PRU01331"/>
    </source>
</evidence>
<dbReference type="PANTHER" id="PTHR43785">
    <property type="entry name" value="GAMMA-GLUTAMYLPUTRESCINE SYNTHETASE"/>
    <property type="match status" value="1"/>
</dbReference>
<evidence type="ECO:0000256" key="1">
    <source>
        <dbReference type="ARBA" id="ARBA00009897"/>
    </source>
</evidence>
<proteinExistence type="inferred from homology"/>
<evidence type="ECO:0000256" key="3">
    <source>
        <dbReference type="ARBA" id="ARBA00022741"/>
    </source>
</evidence>
<dbReference type="GO" id="GO:0042402">
    <property type="term" value="P:biogenic amine catabolic process"/>
    <property type="evidence" value="ECO:0007669"/>
    <property type="project" value="UniProtKB-ARBA"/>
</dbReference>
<dbReference type="SMART" id="SM01230">
    <property type="entry name" value="Gln-synt_C"/>
    <property type="match status" value="1"/>
</dbReference>
<organism evidence="8 9">
    <name type="scientific">Craterilacuibacter sinensis</name>
    <dbReference type="NCBI Taxonomy" id="2686017"/>
    <lineage>
        <taxon>Bacteria</taxon>
        <taxon>Pseudomonadati</taxon>
        <taxon>Pseudomonadota</taxon>
        <taxon>Betaproteobacteria</taxon>
        <taxon>Neisseriales</taxon>
        <taxon>Neisseriaceae</taxon>
        <taxon>Craterilacuibacter</taxon>
    </lineage>
</organism>
<dbReference type="SUPFAM" id="SSF55931">
    <property type="entry name" value="Glutamine synthetase/guanido kinase"/>
    <property type="match status" value="1"/>
</dbReference>
<dbReference type="Proteomes" id="UP000467214">
    <property type="component" value="Unassembled WGS sequence"/>
</dbReference>
<protein>
    <submittedName>
        <fullName evidence="8">Glutamine synthetase</fullName>
    </submittedName>
</protein>
<evidence type="ECO:0000259" key="7">
    <source>
        <dbReference type="PROSITE" id="PS51987"/>
    </source>
</evidence>
<evidence type="ECO:0000313" key="9">
    <source>
        <dbReference type="Proteomes" id="UP000467214"/>
    </source>
</evidence>